<dbReference type="Pfam" id="PF10097">
    <property type="entry name" value="DUF2335"/>
    <property type="match status" value="1"/>
</dbReference>
<accession>A0A8S4C149</accession>
<keyword evidence="2" id="KW-0472">Membrane</keyword>
<evidence type="ECO:0000256" key="2">
    <source>
        <dbReference type="SAM" id="Phobius"/>
    </source>
</evidence>
<dbReference type="EMBL" id="CAJVAF010000317">
    <property type="protein sequence ID" value="CAG7596850.1"/>
    <property type="molecule type" value="Genomic_DNA"/>
</dbReference>
<feature type="region of interest" description="Disordered" evidence="1">
    <location>
        <begin position="144"/>
        <end position="168"/>
    </location>
</feature>
<feature type="transmembrane region" description="Helical" evidence="2">
    <location>
        <begin position="100"/>
        <end position="117"/>
    </location>
</feature>
<name>A0A8S4C149_9ACAR</name>
<evidence type="ECO:0000256" key="1">
    <source>
        <dbReference type="SAM" id="MobiDB-lite"/>
    </source>
</evidence>
<sequence>MSKNEVNKNTRDGFMKQSKISSILPSPAMLESYEEIAPGIVDKLVNLVEKEQKHRHALEEKAVKYEIMFEKYSSVAVKGVSSFIAVLVLFISFLTAKLSLFVGIIFCLSCYAFLFFTEKNKKLSSKNRSEKMNMATMPMKTPAKKKFIKRQRFREREKRTAATTPTFK</sequence>
<keyword evidence="4" id="KW-1185">Reference proteome</keyword>
<keyword evidence="2" id="KW-1133">Transmembrane helix</keyword>
<dbReference type="AlphaFoldDB" id="A0A8S4C149"/>
<dbReference type="Proteomes" id="UP000837675">
    <property type="component" value="Unassembled WGS sequence"/>
</dbReference>
<evidence type="ECO:0008006" key="5">
    <source>
        <dbReference type="Google" id="ProtNLM"/>
    </source>
</evidence>
<gene>
    <name evidence="3" type="ORF">MHYMCMPASI_00891</name>
</gene>
<reference evidence="3" key="1">
    <citation type="submission" date="2021-06" db="EMBL/GenBank/DDBJ databases">
        <authorList>
            <person name="Nardi T."/>
            <person name="Nardi T."/>
        </authorList>
    </citation>
    <scope>NUCLEOTIDE SEQUENCE</scope>
</reference>
<proteinExistence type="predicted"/>
<feature type="transmembrane region" description="Helical" evidence="2">
    <location>
        <begin position="75"/>
        <end position="94"/>
    </location>
</feature>
<keyword evidence="2" id="KW-0812">Transmembrane</keyword>
<comment type="caution">
    <text evidence="3">The sequence shown here is derived from an EMBL/GenBank/DDBJ whole genome shotgun (WGS) entry which is preliminary data.</text>
</comment>
<evidence type="ECO:0000313" key="3">
    <source>
        <dbReference type="EMBL" id="CAG7596850.1"/>
    </source>
</evidence>
<evidence type="ECO:0000313" key="4">
    <source>
        <dbReference type="Proteomes" id="UP000837675"/>
    </source>
</evidence>
<dbReference type="InterPro" id="IPR019284">
    <property type="entry name" value="RP532"/>
</dbReference>
<protein>
    <recommendedName>
        <fullName evidence="5">DUF2335 domain-containing protein</fullName>
    </recommendedName>
</protein>
<organism evidence="3 4">
    <name type="scientific">Hyalomma marginatum</name>
    <dbReference type="NCBI Taxonomy" id="34627"/>
    <lineage>
        <taxon>Eukaryota</taxon>
        <taxon>Metazoa</taxon>
        <taxon>Ecdysozoa</taxon>
        <taxon>Arthropoda</taxon>
        <taxon>Chelicerata</taxon>
        <taxon>Arachnida</taxon>
        <taxon>Acari</taxon>
        <taxon>Parasitiformes</taxon>
        <taxon>Ixodida</taxon>
        <taxon>Ixodoidea</taxon>
        <taxon>Ixodidae</taxon>
        <taxon>Hyalomminae</taxon>
        <taxon>Hyalomma</taxon>
    </lineage>
</organism>
<feature type="compositionally biased region" description="Basic residues" evidence="1">
    <location>
        <begin position="144"/>
        <end position="153"/>
    </location>
</feature>